<protein>
    <submittedName>
        <fullName evidence="1">Uncharacterized protein</fullName>
    </submittedName>
</protein>
<dbReference type="RefSeq" id="XP_046123165.1">
    <property type="nucleotide sequence ID" value="XM_046259050.1"/>
</dbReference>
<dbReference type="EMBL" id="MU251242">
    <property type="protein sequence ID" value="KAG9259241.1"/>
    <property type="molecule type" value="Genomic_DNA"/>
</dbReference>
<keyword evidence="2" id="KW-1185">Reference proteome</keyword>
<dbReference type="AlphaFoldDB" id="A0A9P7ZWK9"/>
<sequence length="289" mass="32589">MGLQAGLDEGGKSTHGWLQSPPSFTVTQRYILGEGFDVVVRQLQSVLKPARPAVHQVDAASGHLSWPYPLRERFLMILGARQCPFGKVSSDSLSIKGLGSVQYAVAARSLGRQVWGTWPACYPSAQGGEMSRWRQAGAQPTQQACMKHSQVTFALPERAVPVSTLASRCSLRMFSRALSTLHRRSSQFTFQRPADWMTATFHHIVLDRLSLCGFQLTTLSKRRWRRTNSHSGISQARRKHTLTVCRKQRNTWLESHLWPSLERRKVLLILAHRERTDAPMRSCVCQADI</sequence>
<evidence type="ECO:0000313" key="2">
    <source>
        <dbReference type="Proteomes" id="UP000887229"/>
    </source>
</evidence>
<reference evidence="1" key="1">
    <citation type="journal article" date="2021" name="IMA Fungus">
        <title>Genomic characterization of three marine fungi, including Emericellopsis atlantica sp. nov. with signatures of a generalist lifestyle and marine biomass degradation.</title>
        <authorList>
            <person name="Hagestad O.C."/>
            <person name="Hou L."/>
            <person name="Andersen J.H."/>
            <person name="Hansen E.H."/>
            <person name="Altermark B."/>
            <person name="Li C."/>
            <person name="Kuhnert E."/>
            <person name="Cox R.J."/>
            <person name="Crous P.W."/>
            <person name="Spatafora J.W."/>
            <person name="Lail K."/>
            <person name="Amirebrahimi M."/>
            <person name="Lipzen A."/>
            <person name="Pangilinan J."/>
            <person name="Andreopoulos W."/>
            <person name="Hayes R.D."/>
            <person name="Ng V."/>
            <person name="Grigoriev I.V."/>
            <person name="Jackson S.A."/>
            <person name="Sutton T.D.S."/>
            <person name="Dobson A.D.W."/>
            <person name="Rama T."/>
        </authorList>
    </citation>
    <scope>NUCLEOTIDE SEQUENCE</scope>
    <source>
        <strain evidence="1">TS7</strain>
    </source>
</reference>
<dbReference type="Proteomes" id="UP000887229">
    <property type="component" value="Unassembled WGS sequence"/>
</dbReference>
<dbReference type="GeneID" id="70289953"/>
<name>A0A9P7ZWK9_9HYPO</name>
<comment type="caution">
    <text evidence="1">The sequence shown here is derived from an EMBL/GenBank/DDBJ whole genome shotgun (WGS) entry which is preliminary data.</text>
</comment>
<organism evidence="1 2">
    <name type="scientific">Emericellopsis atlantica</name>
    <dbReference type="NCBI Taxonomy" id="2614577"/>
    <lineage>
        <taxon>Eukaryota</taxon>
        <taxon>Fungi</taxon>
        <taxon>Dikarya</taxon>
        <taxon>Ascomycota</taxon>
        <taxon>Pezizomycotina</taxon>
        <taxon>Sordariomycetes</taxon>
        <taxon>Hypocreomycetidae</taxon>
        <taxon>Hypocreales</taxon>
        <taxon>Bionectriaceae</taxon>
        <taxon>Emericellopsis</taxon>
    </lineage>
</organism>
<proteinExistence type="predicted"/>
<gene>
    <name evidence="1" type="ORF">F5Z01DRAFT_32527</name>
</gene>
<accession>A0A9P7ZWK9</accession>
<evidence type="ECO:0000313" key="1">
    <source>
        <dbReference type="EMBL" id="KAG9259241.1"/>
    </source>
</evidence>